<reference evidence="1 2" key="1">
    <citation type="submission" date="2017-09" db="EMBL/GenBank/DDBJ databases">
        <title>Depth-based differentiation of microbial function through sediment-hosted aquifers and enrichment of novel symbionts in the deep terrestrial subsurface.</title>
        <authorList>
            <person name="Probst A.J."/>
            <person name="Ladd B."/>
            <person name="Jarett J.K."/>
            <person name="Geller-Mcgrath D.E."/>
            <person name="Sieber C.M."/>
            <person name="Emerson J.B."/>
            <person name="Anantharaman K."/>
            <person name="Thomas B.C."/>
            <person name="Malmstrom R."/>
            <person name="Stieglmeier M."/>
            <person name="Klingl A."/>
            <person name="Woyke T."/>
            <person name="Ryan C.M."/>
            <person name="Banfield J.F."/>
        </authorList>
    </citation>
    <scope>NUCLEOTIDE SEQUENCE [LARGE SCALE GENOMIC DNA]</scope>
    <source>
        <strain evidence="1">CG10_big_fil_rev_8_21_14_0_10_48_11</strain>
    </source>
</reference>
<organism evidence="1 2">
    <name type="scientific">Candidatus Uhrbacteria bacterium CG10_big_fil_rev_8_21_14_0_10_48_11</name>
    <dbReference type="NCBI Taxonomy" id="1975037"/>
    <lineage>
        <taxon>Bacteria</taxon>
        <taxon>Candidatus Uhriibacteriota</taxon>
    </lineage>
</organism>
<sequence>MGAGFERKLTPDNTNVLPVLPTTRKVTSTQLLTEVFAGRVTSYEARLVLASAATFVALNTGTDYSSAREAVARAVREEKPRHLLEEYSRAVKTRRGNKEDRDDF</sequence>
<comment type="caution">
    <text evidence="1">The sequence shown here is derived from an EMBL/GenBank/DDBJ whole genome shotgun (WGS) entry which is preliminary data.</text>
</comment>
<accession>A0A2M8LFC5</accession>
<dbReference type="EMBL" id="PFET01000005">
    <property type="protein sequence ID" value="PJE76147.1"/>
    <property type="molecule type" value="Genomic_DNA"/>
</dbReference>
<gene>
    <name evidence="1" type="ORF">COV04_01290</name>
</gene>
<protein>
    <submittedName>
        <fullName evidence="1">Uncharacterized protein</fullName>
    </submittedName>
</protein>
<proteinExistence type="predicted"/>
<dbReference type="AlphaFoldDB" id="A0A2M8LFC5"/>
<evidence type="ECO:0000313" key="2">
    <source>
        <dbReference type="Proteomes" id="UP000231152"/>
    </source>
</evidence>
<dbReference type="Proteomes" id="UP000231152">
    <property type="component" value="Unassembled WGS sequence"/>
</dbReference>
<name>A0A2M8LFC5_9BACT</name>
<evidence type="ECO:0000313" key="1">
    <source>
        <dbReference type="EMBL" id="PJE76147.1"/>
    </source>
</evidence>